<protein>
    <submittedName>
        <fullName evidence="3">Uncharacterized protein</fullName>
    </submittedName>
</protein>
<proteinExistence type="predicted"/>
<comment type="caution">
    <text evidence="3">The sequence shown here is derived from an EMBL/GenBank/DDBJ whole genome shotgun (WGS) entry which is preliminary data.</text>
</comment>
<feature type="transmembrane region" description="Helical" evidence="2">
    <location>
        <begin position="211"/>
        <end position="230"/>
    </location>
</feature>
<keyword evidence="2" id="KW-1133">Transmembrane helix</keyword>
<organism evidence="3 4">
    <name type="scientific">Streptomyces finlayi</name>
    <dbReference type="NCBI Taxonomy" id="67296"/>
    <lineage>
        <taxon>Bacteria</taxon>
        <taxon>Bacillati</taxon>
        <taxon>Actinomycetota</taxon>
        <taxon>Actinomycetes</taxon>
        <taxon>Kitasatosporales</taxon>
        <taxon>Streptomycetaceae</taxon>
        <taxon>Streptomyces</taxon>
    </lineage>
</organism>
<dbReference type="AlphaFoldDB" id="A0A918X0E7"/>
<feature type="transmembrane region" description="Helical" evidence="2">
    <location>
        <begin position="116"/>
        <end position="135"/>
    </location>
</feature>
<evidence type="ECO:0000256" key="2">
    <source>
        <dbReference type="SAM" id="Phobius"/>
    </source>
</evidence>
<evidence type="ECO:0000256" key="1">
    <source>
        <dbReference type="SAM" id="MobiDB-lite"/>
    </source>
</evidence>
<evidence type="ECO:0000313" key="4">
    <source>
        <dbReference type="Proteomes" id="UP000638353"/>
    </source>
</evidence>
<reference evidence="3" key="1">
    <citation type="journal article" date="2014" name="Int. J. Syst. Evol. Microbiol.">
        <title>Complete genome sequence of Corynebacterium casei LMG S-19264T (=DSM 44701T), isolated from a smear-ripened cheese.</title>
        <authorList>
            <consortium name="US DOE Joint Genome Institute (JGI-PGF)"/>
            <person name="Walter F."/>
            <person name="Albersmeier A."/>
            <person name="Kalinowski J."/>
            <person name="Ruckert C."/>
        </authorList>
    </citation>
    <scope>NUCLEOTIDE SEQUENCE</scope>
    <source>
        <strain evidence="3">JCM 4637</strain>
    </source>
</reference>
<gene>
    <name evidence="3" type="ORF">GCM10010334_44370</name>
</gene>
<keyword evidence="2" id="KW-0812">Transmembrane</keyword>
<accession>A0A918X0E7</accession>
<feature type="transmembrane region" description="Helical" evidence="2">
    <location>
        <begin position="242"/>
        <end position="261"/>
    </location>
</feature>
<dbReference type="EMBL" id="BMVC01000008">
    <property type="protein sequence ID" value="GHD00102.1"/>
    <property type="molecule type" value="Genomic_DNA"/>
</dbReference>
<feature type="transmembrane region" description="Helical" evidence="2">
    <location>
        <begin position="86"/>
        <end position="104"/>
    </location>
</feature>
<keyword evidence="2" id="KW-0472">Membrane</keyword>
<feature type="transmembrane region" description="Helical" evidence="2">
    <location>
        <begin position="147"/>
        <end position="165"/>
    </location>
</feature>
<feature type="region of interest" description="Disordered" evidence="1">
    <location>
        <begin position="1"/>
        <end position="38"/>
    </location>
</feature>
<name>A0A918X0E7_9ACTN</name>
<feature type="compositionally biased region" description="Pro residues" evidence="1">
    <location>
        <begin position="26"/>
        <end position="36"/>
    </location>
</feature>
<dbReference type="Proteomes" id="UP000638353">
    <property type="component" value="Unassembled WGS sequence"/>
</dbReference>
<reference evidence="3" key="2">
    <citation type="submission" date="2020-09" db="EMBL/GenBank/DDBJ databases">
        <authorList>
            <person name="Sun Q."/>
            <person name="Ohkuma M."/>
        </authorList>
    </citation>
    <scope>NUCLEOTIDE SEQUENCE</scope>
    <source>
        <strain evidence="3">JCM 4637</strain>
    </source>
</reference>
<feature type="transmembrane region" description="Helical" evidence="2">
    <location>
        <begin position="177"/>
        <end position="199"/>
    </location>
</feature>
<evidence type="ECO:0000313" key="3">
    <source>
        <dbReference type="EMBL" id="GHD00102.1"/>
    </source>
</evidence>
<sequence length="279" mass="30852">MKHKGEGRATVRQPTTGDPGARRLPGTPPAQGPPAPVLLTVPRARRGPVWWLGWLVPVIAAYRLCTPTREGRIEDPVVKKAHLWRLVLGLVLTVGAWLGLGLVPLREIPDRFFESFGWGLSAVQMNFYVAWFVIAMTPRGRKRAAAARWRGPLLAFVLTMAAFILTPLDLSQWPPTWSWATVLGGWLVLFSGFGGLLLVLNGGRTADINDALPAVVPFFTVLAVVLPSIGDPMYDQVSTPTRLVLGLTGPVTLVLLTRWELRRLRTIHGVRLSDMWRRP</sequence>